<organism evidence="1 2">
    <name type="scientific">Streptomyces chiangmaiensis</name>
    <dbReference type="NCBI Taxonomy" id="766497"/>
    <lineage>
        <taxon>Bacteria</taxon>
        <taxon>Bacillati</taxon>
        <taxon>Actinomycetota</taxon>
        <taxon>Actinomycetes</taxon>
        <taxon>Kitasatosporales</taxon>
        <taxon>Streptomycetaceae</taxon>
        <taxon>Streptomyces</taxon>
    </lineage>
</organism>
<evidence type="ECO:0008006" key="3">
    <source>
        <dbReference type="Google" id="ProtNLM"/>
    </source>
</evidence>
<dbReference type="RefSeq" id="WP_329507478.1">
    <property type="nucleotide sequence ID" value="NZ_BAAAYZ010000236.1"/>
</dbReference>
<protein>
    <recommendedName>
        <fullName evidence="3">LysR substrate-binding domain-containing protein</fullName>
    </recommendedName>
</protein>
<dbReference type="Proteomes" id="UP001333996">
    <property type="component" value="Unassembled WGS sequence"/>
</dbReference>
<dbReference type="EMBL" id="JAYWVC010000035">
    <property type="protein sequence ID" value="MED7823053.1"/>
    <property type="molecule type" value="Genomic_DNA"/>
</dbReference>
<accession>A0ABU7FI65</accession>
<gene>
    <name evidence="1" type="ORF">VXC91_13935</name>
</gene>
<evidence type="ECO:0000313" key="1">
    <source>
        <dbReference type="EMBL" id="MED7823053.1"/>
    </source>
</evidence>
<evidence type="ECO:0000313" key="2">
    <source>
        <dbReference type="Proteomes" id="UP001333996"/>
    </source>
</evidence>
<dbReference type="Gene3D" id="3.40.190.10">
    <property type="entry name" value="Periplasmic binding protein-like II"/>
    <property type="match status" value="2"/>
</dbReference>
<reference evidence="1" key="1">
    <citation type="submission" date="2024-01" db="EMBL/GenBank/DDBJ databases">
        <title>First draft genome sequence data of TA4-1, the type strain of Gram-positive actinobacterium Streptomyces chiangmaiensis.</title>
        <authorList>
            <person name="Yasawong M."/>
            <person name="Nantapong N."/>
        </authorList>
    </citation>
    <scope>NUCLEOTIDE SEQUENCE</scope>
    <source>
        <strain evidence="1">TA4-1</strain>
    </source>
</reference>
<sequence length="60" mass="6587">MFRTSGQLSALRAGELDVGLLRERPRGQECDAMLVNREPLGVLLSANRQRSSPELVPAHS</sequence>
<name>A0ABU7FI65_9ACTN</name>
<comment type="caution">
    <text evidence="1">The sequence shown here is derived from an EMBL/GenBank/DDBJ whole genome shotgun (WGS) entry which is preliminary data.</text>
</comment>
<proteinExistence type="predicted"/>
<keyword evidence="2" id="KW-1185">Reference proteome</keyword>